<reference evidence="1" key="1">
    <citation type="submission" date="2018-05" db="EMBL/GenBank/DDBJ databases">
        <authorList>
            <person name="Lanie J.A."/>
            <person name="Ng W.-L."/>
            <person name="Kazmierczak K.M."/>
            <person name="Andrzejewski T.M."/>
            <person name="Davidsen T.M."/>
            <person name="Wayne K.J."/>
            <person name="Tettelin H."/>
            <person name="Glass J.I."/>
            <person name="Rusch D."/>
            <person name="Podicherti R."/>
            <person name="Tsui H.-C.T."/>
            <person name="Winkler M.E."/>
        </authorList>
    </citation>
    <scope>NUCLEOTIDE SEQUENCE</scope>
</reference>
<feature type="non-terminal residue" evidence="1">
    <location>
        <position position="1"/>
    </location>
</feature>
<proteinExistence type="predicted"/>
<protein>
    <submittedName>
        <fullName evidence="1">Uncharacterized protein</fullName>
    </submittedName>
</protein>
<name>A0A382IWV2_9ZZZZ</name>
<dbReference type="EMBL" id="UINC01070005">
    <property type="protein sequence ID" value="SVC03819.1"/>
    <property type="molecule type" value="Genomic_DNA"/>
</dbReference>
<accession>A0A382IWV2</accession>
<dbReference type="AlphaFoldDB" id="A0A382IWV2"/>
<evidence type="ECO:0000313" key="1">
    <source>
        <dbReference type="EMBL" id="SVC03819.1"/>
    </source>
</evidence>
<organism evidence="1">
    <name type="scientific">marine metagenome</name>
    <dbReference type="NCBI Taxonomy" id="408172"/>
    <lineage>
        <taxon>unclassified sequences</taxon>
        <taxon>metagenomes</taxon>
        <taxon>ecological metagenomes</taxon>
    </lineage>
</organism>
<sequence>YRSERKPSNNNQKQQFWFYKSHYTFSPYPNLQKITLLCVWGINKNAHECGA</sequence>
<gene>
    <name evidence="1" type="ORF">METZ01_LOCUS256673</name>
</gene>